<evidence type="ECO:0000313" key="2">
    <source>
        <dbReference type="Proteomes" id="UP000469185"/>
    </source>
</evidence>
<comment type="caution">
    <text evidence="1">The sequence shown here is derived from an EMBL/GenBank/DDBJ whole genome shotgun (WGS) entry which is preliminary data.</text>
</comment>
<gene>
    <name evidence="1" type="ORF">G1H11_22290</name>
</gene>
<evidence type="ECO:0000313" key="1">
    <source>
        <dbReference type="EMBL" id="NED98032.1"/>
    </source>
</evidence>
<dbReference type="EMBL" id="JAAGOB010000015">
    <property type="protein sequence ID" value="NED98032.1"/>
    <property type="molecule type" value="Genomic_DNA"/>
</dbReference>
<reference evidence="1 2" key="1">
    <citation type="submission" date="2020-02" db="EMBL/GenBank/DDBJ databases">
        <authorList>
            <person name="Li X.-J."/>
            <person name="Feng X.-M."/>
        </authorList>
    </citation>
    <scope>NUCLEOTIDE SEQUENCE [LARGE SCALE GENOMIC DNA]</scope>
    <source>
        <strain evidence="1 2">CGMCC 4.7225</strain>
    </source>
</reference>
<protein>
    <submittedName>
        <fullName evidence="1">Uncharacterized protein</fullName>
    </submittedName>
</protein>
<organism evidence="1 2">
    <name type="scientific">Phytoactinopolyspora alkaliphila</name>
    <dbReference type="NCBI Taxonomy" id="1783498"/>
    <lineage>
        <taxon>Bacteria</taxon>
        <taxon>Bacillati</taxon>
        <taxon>Actinomycetota</taxon>
        <taxon>Actinomycetes</taxon>
        <taxon>Jiangellales</taxon>
        <taxon>Jiangellaceae</taxon>
        <taxon>Phytoactinopolyspora</taxon>
    </lineage>
</organism>
<name>A0A6N9YSS2_9ACTN</name>
<dbReference type="RefSeq" id="WP_163820813.1">
    <property type="nucleotide sequence ID" value="NZ_JAAGOB010000015.1"/>
</dbReference>
<accession>A0A6N9YSS2</accession>
<dbReference type="AlphaFoldDB" id="A0A6N9YSS2"/>
<keyword evidence="2" id="KW-1185">Reference proteome</keyword>
<dbReference type="Proteomes" id="UP000469185">
    <property type="component" value="Unassembled WGS sequence"/>
</dbReference>
<sequence length="161" mass="17131">MSRLPEADAGLPTVSRLAHTARLAALERATAYTVFATFPGGDPLPAASSLRPVFSHAERQDLDRLTVEAVSGWLERENSGLRAGRHLVTLAHLEPGTVHRLRTYVTACPAGVSRCAGGSETAIVGVTVSLADATVEEFLVIDNARTGTGTWRVPVELDRFG</sequence>
<proteinExistence type="predicted"/>